<dbReference type="EMBL" id="QXFY01002219">
    <property type="protein sequence ID" value="KAE9300987.1"/>
    <property type="molecule type" value="Genomic_DNA"/>
</dbReference>
<protein>
    <submittedName>
        <fullName evidence="1">Uncharacterized protein</fullName>
    </submittedName>
</protein>
<dbReference type="Proteomes" id="UP000486351">
    <property type="component" value="Unassembled WGS sequence"/>
</dbReference>
<dbReference type="AlphaFoldDB" id="A0A6G0QTE1"/>
<reference evidence="1 2" key="1">
    <citation type="submission" date="2018-09" db="EMBL/GenBank/DDBJ databases">
        <title>Genomic investigation of the strawberry pathogen Phytophthora fragariae indicates pathogenicity is determined by transcriptional variation in three key races.</title>
        <authorList>
            <person name="Adams T.M."/>
            <person name="Armitage A.D."/>
            <person name="Sobczyk M.K."/>
            <person name="Bates H.J."/>
            <person name="Dunwell J.M."/>
            <person name="Nellist C.F."/>
            <person name="Harrison R.J."/>
        </authorList>
    </citation>
    <scope>NUCLEOTIDE SEQUENCE [LARGE SCALE GENOMIC DNA]</scope>
    <source>
        <strain evidence="1 2">NOV-77</strain>
    </source>
</reference>
<accession>A0A6G0QTE1</accession>
<name>A0A6G0QTE1_9STRA</name>
<gene>
    <name evidence="1" type="ORF">PF008_g22874</name>
</gene>
<evidence type="ECO:0000313" key="2">
    <source>
        <dbReference type="Proteomes" id="UP000486351"/>
    </source>
</evidence>
<sequence>MRIPVLLDDELYGINVQTAVEQVPVDLLATADAITSYIVKPNVPIARADVLRV</sequence>
<comment type="caution">
    <text evidence="1">The sequence shown here is derived from an EMBL/GenBank/DDBJ whole genome shotgun (WGS) entry which is preliminary data.</text>
</comment>
<proteinExistence type="predicted"/>
<organism evidence="1 2">
    <name type="scientific">Phytophthora fragariae</name>
    <dbReference type="NCBI Taxonomy" id="53985"/>
    <lineage>
        <taxon>Eukaryota</taxon>
        <taxon>Sar</taxon>
        <taxon>Stramenopiles</taxon>
        <taxon>Oomycota</taxon>
        <taxon>Peronosporomycetes</taxon>
        <taxon>Peronosporales</taxon>
        <taxon>Peronosporaceae</taxon>
        <taxon>Phytophthora</taxon>
    </lineage>
</organism>
<evidence type="ECO:0000313" key="1">
    <source>
        <dbReference type="EMBL" id="KAE9300987.1"/>
    </source>
</evidence>